<name>A4AB48_9GAMM</name>
<evidence type="ECO:0000313" key="2">
    <source>
        <dbReference type="EMBL" id="EAQ96920.1"/>
    </source>
</evidence>
<dbReference type="EMBL" id="AAOA02000003">
    <property type="protein sequence ID" value="EAQ96920.1"/>
    <property type="molecule type" value="Genomic_DNA"/>
</dbReference>
<dbReference type="Pfam" id="PF01926">
    <property type="entry name" value="MMR_HSR1"/>
    <property type="match status" value="1"/>
</dbReference>
<keyword evidence="3" id="KW-1185">Reference proteome</keyword>
<dbReference type="HOGENOM" id="CLU_028661_0_0_6"/>
<dbReference type="STRING" id="314285.KT71_11484"/>
<dbReference type="eggNOG" id="COG3596">
    <property type="taxonomic scope" value="Bacteria"/>
</dbReference>
<dbReference type="SUPFAM" id="SSF52540">
    <property type="entry name" value="P-loop containing nucleoside triphosphate hydrolases"/>
    <property type="match status" value="1"/>
</dbReference>
<dbReference type="GO" id="GO:0030488">
    <property type="term" value="P:tRNA methylation"/>
    <property type="evidence" value="ECO:0007669"/>
    <property type="project" value="TreeGrafter"/>
</dbReference>
<dbReference type="PANTHER" id="PTHR42714:SF2">
    <property type="entry name" value="TRNA MODIFICATION GTPASE GTPBP3, MITOCHONDRIAL"/>
    <property type="match status" value="1"/>
</dbReference>
<feature type="domain" description="G" evidence="1">
    <location>
        <begin position="201"/>
        <end position="315"/>
    </location>
</feature>
<dbReference type="PANTHER" id="PTHR42714">
    <property type="entry name" value="TRNA MODIFICATION GTPASE GTPBP3"/>
    <property type="match status" value="1"/>
</dbReference>
<evidence type="ECO:0000313" key="3">
    <source>
        <dbReference type="Proteomes" id="UP000019205"/>
    </source>
</evidence>
<dbReference type="Gene3D" id="3.40.50.300">
    <property type="entry name" value="P-loop containing nucleotide triphosphate hydrolases"/>
    <property type="match status" value="1"/>
</dbReference>
<sequence>MVQANPTWGTFQQSVWDETSAVITDLLKKDSRLDAIPHHSMSVLRKISASWNKTQTHSEYAATVPEALLAAEVLATRYRKVLIENVPFSGDIKVSTVLQAWDIYQSHGTKLQNAYKAYRVYSAFSIPGVLKELASALLGPLSDQALENLIYNLKRAYLLEVASVAIDLYSGMFKRANDELDFAQDIQKDRDIAAREVGPIRIMVIGQTSSGKSSLINAILDQFKAESGLTPTTETDSAYEFSLSDGFDTYIIDTPGIDRGAKSVDETVSKIANADLLIWVMRSNQPGRSIDSDVNIELNDYFGNNTNQQRPIVIVAATHIDCIPAFTSASENTLMQVTRPLAEACSKVVDFDEFCPLSLVEPCLGVSELRNVIANSYEKALNTRLNRIRTLKPESPPVC</sequence>
<reference evidence="2 3" key="2">
    <citation type="journal article" date="2009" name="PLoS ONE">
        <title>The photosynthetic apparatus and its regulation in the aerobic gammaproteobacterium Congregibacter litoralis gen. nov., sp. nov.</title>
        <authorList>
            <person name="Spring S."/>
            <person name="Lunsdorf H."/>
            <person name="Fuchs B.M."/>
            <person name="Tindall B.J."/>
        </authorList>
    </citation>
    <scope>NUCLEOTIDE SEQUENCE [LARGE SCALE GENOMIC DNA]</scope>
    <source>
        <strain evidence="2">KT71</strain>
    </source>
</reference>
<evidence type="ECO:0000259" key="1">
    <source>
        <dbReference type="Pfam" id="PF01926"/>
    </source>
</evidence>
<reference evidence="2 3" key="1">
    <citation type="journal article" date="2007" name="Proc. Natl. Acad. Sci. U.S.A.">
        <title>Characterization of a marine gammaproteobacterium capable of aerobic anoxygenic photosynthesis.</title>
        <authorList>
            <person name="Fuchs B.M."/>
            <person name="Spring S."/>
            <person name="Teeling H."/>
            <person name="Quast C."/>
            <person name="Wulf J."/>
            <person name="Schattenhofer M."/>
            <person name="Yan S."/>
            <person name="Ferriera S."/>
            <person name="Johnson J."/>
            <person name="Glockner F.O."/>
            <person name="Amann R."/>
        </authorList>
    </citation>
    <scope>NUCLEOTIDE SEQUENCE [LARGE SCALE GENOMIC DNA]</scope>
    <source>
        <strain evidence="2">KT71</strain>
    </source>
</reference>
<accession>A4AB48</accession>
<dbReference type="GO" id="GO:0002098">
    <property type="term" value="P:tRNA wobble uridine modification"/>
    <property type="evidence" value="ECO:0007669"/>
    <property type="project" value="TreeGrafter"/>
</dbReference>
<dbReference type="InterPro" id="IPR006073">
    <property type="entry name" value="GTP-bd"/>
</dbReference>
<proteinExistence type="predicted"/>
<dbReference type="InterPro" id="IPR027417">
    <property type="entry name" value="P-loop_NTPase"/>
</dbReference>
<dbReference type="GO" id="GO:0005829">
    <property type="term" value="C:cytosol"/>
    <property type="evidence" value="ECO:0007669"/>
    <property type="project" value="TreeGrafter"/>
</dbReference>
<comment type="caution">
    <text evidence="2">The sequence shown here is derived from an EMBL/GenBank/DDBJ whole genome shotgun (WGS) entry which is preliminary data.</text>
</comment>
<gene>
    <name evidence="2" type="ORF">KT71_11484</name>
</gene>
<organism evidence="2 3">
    <name type="scientific">Congregibacter litoralis KT71</name>
    <dbReference type="NCBI Taxonomy" id="314285"/>
    <lineage>
        <taxon>Bacteria</taxon>
        <taxon>Pseudomonadati</taxon>
        <taxon>Pseudomonadota</taxon>
        <taxon>Gammaproteobacteria</taxon>
        <taxon>Cellvibrionales</taxon>
        <taxon>Halieaceae</taxon>
        <taxon>Congregibacter</taxon>
    </lineage>
</organism>
<dbReference type="AlphaFoldDB" id="A4AB48"/>
<dbReference type="Proteomes" id="UP000019205">
    <property type="component" value="Chromosome"/>
</dbReference>
<protein>
    <submittedName>
        <fullName evidence="2">Putative GTPase</fullName>
    </submittedName>
</protein>
<dbReference type="CDD" id="cd00882">
    <property type="entry name" value="Ras_like_GTPase"/>
    <property type="match status" value="1"/>
</dbReference>
<dbReference type="GO" id="GO:0005525">
    <property type="term" value="F:GTP binding"/>
    <property type="evidence" value="ECO:0007669"/>
    <property type="project" value="InterPro"/>
</dbReference>